<evidence type="ECO:0000313" key="1">
    <source>
        <dbReference type="EMBL" id="MRH77988.1"/>
    </source>
</evidence>
<accession>A0A6N7QS54</accession>
<organism evidence="1 2">
    <name type="scientific">Spiribacter salilacus</name>
    <dbReference type="NCBI Taxonomy" id="2664894"/>
    <lineage>
        <taxon>Bacteria</taxon>
        <taxon>Pseudomonadati</taxon>
        <taxon>Pseudomonadota</taxon>
        <taxon>Gammaproteobacteria</taxon>
        <taxon>Chromatiales</taxon>
        <taxon>Ectothiorhodospiraceae</taxon>
        <taxon>Spiribacter</taxon>
    </lineage>
</organism>
<comment type="caution">
    <text evidence="1">The sequence shown here is derived from an EMBL/GenBank/DDBJ whole genome shotgun (WGS) entry which is preliminary data.</text>
</comment>
<name>A0A6N7QS54_9GAMM</name>
<sequence length="261" mass="29756">MSTADSALALYKGSLFHERRIAPKYQFRYRIFSVLADIDRLDEAAKTHRLFSHNRFNLVSLYDRDHGPKDGSALRPWIDQHLHKAGIDLAGGRVLLLCYPRILGYVFNPLSVWFCYHADGSLRAVLAEVRNTFNEWHGYLLHEAGQPMEPPIRDKADKVFHVSPFLPKQGHYRFRILPPDARYGVTVNWHETAEADTPALIAVQTAERVGGGDKGLLRLFSTVPLMTLKVIFAIHWQALKIWLRGGRFHRKPKPPGTEISG</sequence>
<proteinExistence type="predicted"/>
<dbReference type="AlphaFoldDB" id="A0A6N7QS54"/>
<dbReference type="PANTHER" id="PTHR33973:SF4">
    <property type="entry name" value="OS07G0153300 PROTEIN"/>
    <property type="match status" value="1"/>
</dbReference>
<dbReference type="RefSeq" id="WP_153719032.1">
    <property type="nucleotide sequence ID" value="NZ_WJPP01000002.1"/>
</dbReference>
<evidence type="ECO:0000313" key="2">
    <source>
        <dbReference type="Proteomes" id="UP000433788"/>
    </source>
</evidence>
<gene>
    <name evidence="1" type="ORF">GH984_04650</name>
</gene>
<dbReference type="PANTHER" id="PTHR33973">
    <property type="entry name" value="OS07G0153300 PROTEIN"/>
    <property type="match status" value="1"/>
</dbReference>
<dbReference type="InterPro" id="IPR010775">
    <property type="entry name" value="DUF1365"/>
</dbReference>
<dbReference type="Proteomes" id="UP000433788">
    <property type="component" value="Unassembled WGS sequence"/>
</dbReference>
<reference evidence="1 2" key="1">
    <citation type="submission" date="2019-11" db="EMBL/GenBank/DDBJ databases">
        <authorList>
            <person name="Zhang X.Y."/>
        </authorList>
    </citation>
    <scope>NUCLEOTIDE SEQUENCE [LARGE SCALE GENOMIC DNA]</scope>
    <source>
        <strain evidence="1 2">C176</strain>
    </source>
</reference>
<dbReference type="Pfam" id="PF07103">
    <property type="entry name" value="DUF1365"/>
    <property type="match status" value="1"/>
</dbReference>
<dbReference type="EMBL" id="WJPP01000002">
    <property type="protein sequence ID" value="MRH77988.1"/>
    <property type="molecule type" value="Genomic_DNA"/>
</dbReference>
<keyword evidence="2" id="KW-1185">Reference proteome</keyword>
<protein>
    <submittedName>
        <fullName evidence="1">DUF1365 family protein</fullName>
    </submittedName>
</protein>